<organism evidence="2 3">
    <name type="scientific">Fusarium phyllophilum</name>
    <dbReference type="NCBI Taxonomy" id="47803"/>
    <lineage>
        <taxon>Eukaryota</taxon>
        <taxon>Fungi</taxon>
        <taxon>Dikarya</taxon>
        <taxon>Ascomycota</taxon>
        <taxon>Pezizomycotina</taxon>
        <taxon>Sordariomycetes</taxon>
        <taxon>Hypocreomycetidae</taxon>
        <taxon>Hypocreales</taxon>
        <taxon>Nectriaceae</taxon>
        <taxon>Fusarium</taxon>
        <taxon>Fusarium fujikuroi species complex</taxon>
    </lineage>
</organism>
<name>A0A8H5NM77_9HYPO</name>
<evidence type="ECO:0000313" key="3">
    <source>
        <dbReference type="Proteomes" id="UP000582016"/>
    </source>
</evidence>
<dbReference type="AlphaFoldDB" id="A0A8H5NM77"/>
<keyword evidence="1" id="KW-0732">Signal</keyword>
<feature type="signal peptide" evidence="1">
    <location>
        <begin position="1"/>
        <end position="18"/>
    </location>
</feature>
<gene>
    <name evidence="2" type="ORF">FPHYL_236</name>
</gene>
<keyword evidence="3" id="KW-1185">Reference proteome</keyword>
<reference evidence="2 3" key="1">
    <citation type="submission" date="2020-05" db="EMBL/GenBank/DDBJ databases">
        <title>Identification and distribution of gene clusters putatively required for synthesis of sphingolipid metabolism inhibitors in phylogenetically diverse species of the filamentous fungus Fusarium.</title>
        <authorList>
            <person name="Kim H.-S."/>
            <person name="Busman M."/>
            <person name="Brown D.W."/>
            <person name="Divon H."/>
            <person name="Uhlig S."/>
            <person name="Proctor R.H."/>
        </authorList>
    </citation>
    <scope>NUCLEOTIDE SEQUENCE [LARGE SCALE GENOMIC DNA]</scope>
    <source>
        <strain evidence="2 3">NRRL 13617</strain>
    </source>
</reference>
<feature type="chain" id="PRO_5034385172" evidence="1">
    <location>
        <begin position="19"/>
        <end position="130"/>
    </location>
</feature>
<dbReference type="EMBL" id="JAAOAQ010000008">
    <property type="protein sequence ID" value="KAF5571702.1"/>
    <property type="molecule type" value="Genomic_DNA"/>
</dbReference>
<comment type="caution">
    <text evidence="2">The sequence shown here is derived from an EMBL/GenBank/DDBJ whole genome shotgun (WGS) entry which is preliminary data.</text>
</comment>
<evidence type="ECO:0000313" key="2">
    <source>
        <dbReference type="EMBL" id="KAF5571702.1"/>
    </source>
</evidence>
<dbReference type="Proteomes" id="UP000582016">
    <property type="component" value="Unassembled WGS sequence"/>
</dbReference>
<proteinExistence type="predicted"/>
<evidence type="ECO:0000256" key="1">
    <source>
        <dbReference type="SAM" id="SignalP"/>
    </source>
</evidence>
<sequence>MQLINLSALALFATSALAADCFGNRQDGIEKFEQAYWDARQKMCSNSDCTYQQGCTTRGSKTLKGIASITVNVELSRKNTGGKKGFKDCWDATENIINQCVKGTHQLSGTWDELDMISETETVEKGGPDD</sequence>
<accession>A0A8H5NM77</accession>
<dbReference type="OrthoDB" id="4216327at2759"/>
<protein>
    <submittedName>
        <fullName evidence="2">Uncharacterized protein</fullName>
    </submittedName>
</protein>